<gene>
    <name evidence="1" type="ORF">NP493_179g01040</name>
</gene>
<dbReference type="Proteomes" id="UP001209878">
    <property type="component" value="Unassembled WGS sequence"/>
</dbReference>
<reference evidence="1" key="1">
    <citation type="journal article" date="2023" name="Mol. Biol. Evol.">
        <title>Third-Generation Sequencing Reveals the Adaptive Role of the Epigenome in Three Deep-Sea Polychaetes.</title>
        <authorList>
            <person name="Perez M."/>
            <person name="Aroh O."/>
            <person name="Sun Y."/>
            <person name="Lan Y."/>
            <person name="Juniper S.K."/>
            <person name="Young C.R."/>
            <person name="Angers B."/>
            <person name="Qian P.Y."/>
        </authorList>
    </citation>
    <scope>NUCLEOTIDE SEQUENCE</scope>
    <source>
        <strain evidence="1">R07B-5</strain>
    </source>
</reference>
<protein>
    <submittedName>
        <fullName evidence="1">Uncharacterized protein</fullName>
    </submittedName>
</protein>
<dbReference type="AlphaFoldDB" id="A0AAD9P2S2"/>
<comment type="caution">
    <text evidence="1">The sequence shown here is derived from an EMBL/GenBank/DDBJ whole genome shotgun (WGS) entry which is preliminary data.</text>
</comment>
<dbReference type="EMBL" id="JAODUO010000178">
    <property type="protein sequence ID" value="KAK2187103.1"/>
    <property type="molecule type" value="Genomic_DNA"/>
</dbReference>
<keyword evidence="2" id="KW-1185">Reference proteome</keyword>
<organism evidence="1 2">
    <name type="scientific">Ridgeia piscesae</name>
    <name type="common">Tubeworm</name>
    <dbReference type="NCBI Taxonomy" id="27915"/>
    <lineage>
        <taxon>Eukaryota</taxon>
        <taxon>Metazoa</taxon>
        <taxon>Spiralia</taxon>
        <taxon>Lophotrochozoa</taxon>
        <taxon>Annelida</taxon>
        <taxon>Polychaeta</taxon>
        <taxon>Sedentaria</taxon>
        <taxon>Canalipalpata</taxon>
        <taxon>Sabellida</taxon>
        <taxon>Siboglinidae</taxon>
        <taxon>Ridgeia</taxon>
    </lineage>
</organism>
<proteinExistence type="predicted"/>
<evidence type="ECO:0000313" key="2">
    <source>
        <dbReference type="Proteomes" id="UP001209878"/>
    </source>
</evidence>
<evidence type="ECO:0000313" key="1">
    <source>
        <dbReference type="EMBL" id="KAK2187103.1"/>
    </source>
</evidence>
<name>A0AAD9P2S2_RIDPI</name>
<accession>A0AAD9P2S2</accession>
<sequence length="115" mass="12660">MYTFDSVYRLPWGRSQARRPLLIVTGSVSLESAHSVRLAMTSPPRVVSGSTEWSLAGDTRRLAQEWSPRVITDHTSACNYSIQWDVVSGTRLVMFTCLLIRTPCSIGLPGSSGDT</sequence>